<evidence type="ECO:0000256" key="5">
    <source>
        <dbReference type="ARBA" id="ARBA00022729"/>
    </source>
</evidence>
<evidence type="ECO:0000256" key="1">
    <source>
        <dbReference type="ARBA" id="ARBA00004613"/>
    </source>
</evidence>
<dbReference type="InterPro" id="IPR010264">
    <property type="entry name" value="Self-incomp_S1"/>
</dbReference>
<accession>A0ABR2BND4</accession>
<keyword evidence="3 6" id="KW-0713">Self-incompatibility</keyword>
<evidence type="ECO:0000256" key="3">
    <source>
        <dbReference type="ARBA" id="ARBA00022471"/>
    </source>
</evidence>
<keyword evidence="10" id="KW-1185">Reference proteome</keyword>
<keyword evidence="5" id="KW-0732">Signal</keyword>
<evidence type="ECO:0000256" key="6">
    <source>
        <dbReference type="RuleBase" id="RU367044"/>
    </source>
</evidence>
<evidence type="ECO:0000313" key="7">
    <source>
        <dbReference type="EMBL" id="KAK8508637.1"/>
    </source>
</evidence>
<dbReference type="Pfam" id="PF05938">
    <property type="entry name" value="Self-incomp_S1"/>
    <property type="match status" value="1"/>
</dbReference>
<sequence>MSRAGILPYKAQVLIYNYLARGTDFIVHCKLKDDDLSIQHIAYDNYCQFNYHLRLFGNTLFFCSMQWNGTTHWFDIYVQARDEVICNSCVWKVRTDGPCLFAYYGTCYKWRTHL</sequence>
<evidence type="ECO:0000256" key="2">
    <source>
        <dbReference type="ARBA" id="ARBA00005581"/>
    </source>
</evidence>
<dbReference type="PANTHER" id="PTHR31232:SF43">
    <property type="entry name" value="S-PROTEIN HOMOLOG 29-RELATED"/>
    <property type="match status" value="1"/>
</dbReference>
<evidence type="ECO:0000256" key="4">
    <source>
        <dbReference type="ARBA" id="ARBA00022525"/>
    </source>
</evidence>
<dbReference type="Proteomes" id="UP001472677">
    <property type="component" value="Unassembled WGS sequence"/>
</dbReference>
<comment type="subcellular location">
    <subcellularLocation>
        <location evidence="1 6">Secreted</location>
    </subcellularLocation>
</comment>
<proteinExistence type="inferred from homology"/>
<protein>
    <recommendedName>
        <fullName evidence="6">S-protein homolog</fullName>
    </recommendedName>
</protein>
<organism evidence="9 10">
    <name type="scientific">Hibiscus sabdariffa</name>
    <name type="common">roselle</name>
    <dbReference type="NCBI Taxonomy" id="183260"/>
    <lineage>
        <taxon>Eukaryota</taxon>
        <taxon>Viridiplantae</taxon>
        <taxon>Streptophyta</taxon>
        <taxon>Embryophyta</taxon>
        <taxon>Tracheophyta</taxon>
        <taxon>Spermatophyta</taxon>
        <taxon>Magnoliopsida</taxon>
        <taxon>eudicotyledons</taxon>
        <taxon>Gunneridae</taxon>
        <taxon>Pentapetalae</taxon>
        <taxon>rosids</taxon>
        <taxon>malvids</taxon>
        <taxon>Malvales</taxon>
        <taxon>Malvaceae</taxon>
        <taxon>Malvoideae</taxon>
        <taxon>Hibiscus</taxon>
    </lineage>
</organism>
<dbReference type="EMBL" id="JBBPBM010000098">
    <property type="protein sequence ID" value="KAK8508638.1"/>
    <property type="molecule type" value="Genomic_DNA"/>
</dbReference>
<gene>
    <name evidence="7" type="ORF">V6N12_032634</name>
    <name evidence="8" type="ORF">V6N12_032635</name>
    <name evidence="9" type="ORF">V6N12_032636</name>
</gene>
<dbReference type="PANTHER" id="PTHR31232">
    <property type="match status" value="1"/>
</dbReference>
<evidence type="ECO:0000313" key="9">
    <source>
        <dbReference type="EMBL" id="KAK8508639.1"/>
    </source>
</evidence>
<dbReference type="EMBL" id="JBBPBM010000098">
    <property type="protein sequence ID" value="KAK8508639.1"/>
    <property type="molecule type" value="Genomic_DNA"/>
</dbReference>
<name>A0ABR2BND4_9ROSI</name>
<evidence type="ECO:0000313" key="10">
    <source>
        <dbReference type="Proteomes" id="UP001472677"/>
    </source>
</evidence>
<evidence type="ECO:0000313" key="8">
    <source>
        <dbReference type="EMBL" id="KAK8508638.1"/>
    </source>
</evidence>
<keyword evidence="4 6" id="KW-0964">Secreted</keyword>
<comment type="caution">
    <text evidence="9">The sequence shown here is derived from an EMBL/GenBank/DDBJ whole genome shotgun (WGS) entry which is preliminary data.</text>
</comment>
<comment type="similarity">
    <text evidence="2 6">Belongs to the plant self-incompatibility (S1) protein family.</text>
</comment>
<reference evidence="9 10" key="1">
    <citation type="journal article" date="2024" name="G3 (Bethesda)">
        <title>Genome assembly of Hibiscus sabdariffa L. provides insights into metabolisms of medicinal natural products.</title>
        <authorList>
            <person name="Kim T."/>
        </authorList>
    </citation>
    <scope>NUCLEOTIDE SEQUENCE [LARGE SCALE GENOMIC DNA]</scope>
    <source>
        <strain evidence="9">TK-2024</strain>
        <tissue evidence="9">Old leaves</tissue>
    </source>
</reference>
<dbReference type="EMBL" id="JBBPBM010000098">
    <property type="protein sequence ID" value="KAK8508637.1"/>
    <property type="molecule type" value="Genomic_DNA"/>
</dbReference>